<gene>
    <name evidence="6" type="ORF">H8B17_17195</name>
</gene>
<comment type="caution">
    <text evidence="6">The sequence shown here is derived from an EMBL/GenBank/DDBJ whole genome shotgun (WGS) entry which is preliminary data.</text>
</comment>
<evidence type="ECO:0000256" key="1">
    <source>
        <dbReference type="ARBA" id="ARBA00022487"/>
    </source>
</evidence>
<organism evidence="6 7">
    <name type="scientific">Sphingobacterium arenae</name>
    <dbReference type="NCBI Taxonomy" id="1280598"/>
    <lineage>
        <taxon>Bacteria</taxon>
        <taxon>Pseudomonadati</taxon>
        <taxon>Bacteroidota</taxon>
        <taxon>Sphingobacteriia</taxon>
        <taxon>Sphingobacteriales</taxon>
        <taxon>Sphingobacteriaceae</taxon>
        <taxon>Sphingobacterium</taxon>
    </lineage>
</organism>
<dbReference type="Proteomes" id="UP000606494">
    <property type="component" value="Unassembled WGS sequence"/>
</dbReference>
<keyword evidence="3" id="KW-0378">Hydrolase</keyword>
<accession>A0ABR7Y7T2</accession>
<dbReference type="EMBL" id="JACNYK010000006">
    <property type="protein sequence ID" value="MBD1427317.1"/>
    <property type="molecule type" value="Genomic_DNA"/>
</dbReference>
<name>A0ABR7Y7T2_9SPHI</name>
<evidence type="ECO:0000313" key="7">
    <source>
        <dbReference type="Proteomes" id="UP000606494"/>
    </source>
</evidence>
<evidence type="ECO:0000256" key="3">
    <source>
        <dbReference type="ARBA" id="ARBA00022801"/>
    </source>
</evidence>
<keyword evidence="2 4" id="KW-0732">Signal</keyword>
<protein>
    <submittedName>
        <fullName evidence="6">Acetylxylan esterase</fullName>
    </submittedName>
</protein>
<feature type="signal peptide" evidence="4">
    <location>
        <begin position="1"/>
        <end position="26"/>
    </location>
</feature>
<dbReference type="PANTHER" id="PTHR47381:SF3">
    <property type="entry name" value="ALPHA_BETA-HYDROLASES SUPERFAMILY PROTEIN"/>
    <property type="match status" value="1"/>
</dbReference>
<feature type="chain" id="PRO_5046619188" evidence="4">
    <location>
        <begin position="27"/>
        <end position="442"/>
    </location>
</feature>
<sequence length="442" mass="48827">MKFQTLIRKVGFATIFSGFLSLMSIAQTKPNAPELVAGIPVNYEEANVKPYALPDPLVHTNGKVVNSAEDWIKRKRPEILDWYQRAQFGKAPGIPAGFRAVVTDQGTPVFGGKAIRKQVTLYLYEKSEEPKIDLALYLPAQQAGPAPVLVRLSFFANATTIDDSDLQKDSVWNSKEKIKVAAASFRQDMAFPVEEFIEAGIGVVSLYYGDIEPDFKEGIQYGIRSRFLPHDATTFAADEWGAISAWAWGLSRVMDYLEKDKDVDSKKVAINGHSRLGKTVLYAGANDPRFSIVIPSCSGEGGAALSRRNYGETIAHLVAPTRYAYQFSANYSQYQDDPSTMEVDSHMLISLIAPRPILLITGDSDKWSDPKGEFLAAVAAGPVYRLFGKKDLGTDTLPPLDKPILHDVGFLIHKGGHQVLPQDIQTMITFMKKHWLNTAPAE</sequence>
<proteinExistence type="predicted"/>
<dbReference type="RefSeq" id="WP_190310473.1">
    <property type="nucleotide sequence ID" value="NZ_JACNYK010000006.1"/>
</dbReference>
<evidence type="ECO:0000259" key="5">
    <source>
        <dbReference type="Pfam" id="PF22244"/>
    </source>
</evidence>
<dbReference type="PANTHER" id="PTHR47381">
    <property type="entry name" value="ALPHA/BETA-HYDROLASES SUPERFAMILY PROTEIN"/>
    <property type="match status" value="1"/>
</dbReference>
<feature type="domain" description="4-O-methyl-glucuronoyl methylesterase-like" evidence="5">
    <location>
        <begin position="239"/>
        <end position="388"/>
    </location>
</feature>
<reference evidence="6 7" key="1">
    <citation type="submission" date="2020-08" db="EMBL/GenBank/DDBJ databases">
        <title>Sphingobacterium sp. DN00404 isolated from aquaculture water.</title>
        <authorList>
            <person name="Zhang M."/>
        </authorList>
    </citation>
    <scope>NUCLEOTIDE SEQUENCE [LARGE SCALE GENOMIC DNA]</scope>
    <source>
        <strain evidence="6 7">KCTC 32294</strain>
    </source>
</reference>
<keyword evidence="1" id="KW-0719">Serine esterase</keyword>
<evidence type="ECO:0000256" key="4">
    <source>
        <dbReference type="SAM" id="SignalP"/>
    </source>
</evidence>
<dbReference type="SUPFAM" id="SSF53474">
    <property type="entry name" value="alpha/beta-Hydrolases"/>
    <property type="match status" value="1"/>
</dbReference>
<evidence type="ECO:0000256" key="2">
    <source>
        <dbReference type="ARBA" id="ARBA00022729"/>
    </source>
</evidence>
<dbReference type="InterPro" id="IPR054579">
    <property type="entry name" value="GCE-like_dom"/>
</dbReference>
<dbReference type="Pfam" id="PF22244">
    <property type="entry name" value="GCE_fung"/>
    <property type="match status" value="1"/>
</dbReference>
<evidence type="ECO:0000313" key="6">
    <source>
        <dbReference type="EMBL" id="MBD1427317.1"/>
    </source>
</evidence>
<dbReference type="InterPro" id="IPR029058">
    <property type="entry name" value="AB_hydrolase_fold"/>
</dbReference>
<dbReference type="Gene3D" id="3.40.50.1820">
    <property type="entry name" value="alpha/beta hydrolase"/>
    <property type="match status" value="1"/>
</dbReference>
<keyword evidence="7" id="KW-1185">Reference proteome</keyword>